<dbReference type="PROSITE" id="PS50893">
    <property type="entry name" value="ABC_TRANSPORTER_2"/>
    <property type="match status" value="1"/>
</dbReference>
<feature type="domain" description="ABC transporter" evidence="5">
    <location>
        <begin position="4"/>
        <end position="223"/>
    </location>
</feature>
<dbReference type="Gene3D" id="3.40.50.300">
    <property type="entry name" value="P-loop containing nucleotide triphosphate hydrolases"/>
    <property type="match status" value="1"/>
</dbReference>
<dbReference type="PANTHER" id="PTHR42734:SF17">
    <property type="entry name" value="METAL TRANSPORT SYSTEM ATP-BINDING PROTEIN TM_0124-RELATED"/>
    <property type="match status" value="1"/>
</dbReference>
<proteinExistence type="inferred from homology"/>
<evidence type="ECO:0000256" key="2">
    <source>
        <dbReference type="ARBA" id="ARBA00022448"/>
    </source>
</evidence>
<comment type="similarity">
    <text evidence="1">Belongs to the ABC transporter superfamily.</text>
</comment>
<evidence type="ECO:0000256" key="3">
    <source>
        <dbReference type="ARBA" id="ARBA00022741"/>
    </source>
</evidence>
<evidence type="ECO:0000313" key="6">
    <source>
        <dbReference type="EMBL" id="MFM1525469.1"/>
    </source>
</evidence>
<dbReference type="Proteomes" id="UP001629536">
    <property type="component" value="Unassembled WGS sequence"/>
</dbReference>
<dbReference type="GO" id="GO:0005524">
    <property type="term" value="F:ATP binding"/>
    <property type="evidence" value="ECO:0007669"/>
    <property type="project" value="UniProtKB-KW"/>
</dbReference>
<name>A0ABW9F882_9FIRM</name>
<dbReference type="SUPFAM" id="SSF52540">
    <property type="entry name" value="P-loop containing nucleoside triphosphate hydrolases"/>
    <property type="match status" value="1"/>
</dbReference>
<evidence type="ECO:0000256" key="4">
    <source>
        <dbReference type="ARBA" id="ARBA00022840"/>
    </source>
</evidence>
<protein>
    <submittedName>
        <fullName evidence="6">Metal ABC transporter ATP-binding protein</fullName>
    </submittedName>
</protein>
<dbReference type="EMBL" id="JBFNFH010000019">
    <property type="protein sequence ID" value="MFM1525469.1"/>
    <property type="molecule type" value="Genomic_DNA"/>
</dbReference>
<dbReference type="RefSeq" id="WP_408104835.1">
    <property type="nucleotide sequence ID" value="NZ_JBFNFH010000019.1"/>
</dbReference>
<dbReference type="InterPro" id="IPR050153">
    <property type="entry name" value="Metal_Ion_Import_ABC"/>
</dbReference>
<gene>
    <name evidence="6" type="ORF">ABGF40_07335</name>
</gene>
<dbReference type="PANTHER" id="PTHR42734">
    <property type="entry name" value="METAL TRANSPORT SYSTEM ATP-BINDING PROTEIN TM_0124-RELATED"/>
    <property type="match status" value="1"/>
</dbReference>
<dbReference type="InterPro" id="IPR027417">
    <property type="entry name" value="P-loop_NTPase"/>
</dbReference>
<sequence length="223" mass="25181">MSYVEVKDLYFGYAGEYVLKGLNINIEEGSLVAITGENGCGKSTLLKLILGEIKLNKGKILIDNTDISKIKSFREIGYVPQVQNFEKIAFPITCLELVTLNQYENFGFIKIARKKHKEKAIQSLIKMGLENYLNTPFNELSGGLQQRVIIARAMINNPKFLILDEPTAGVDKKSKRDFLHLIEKINRESNVTVLIVTHELELINEILKPNKTYKIEDGGVSHV</sequence>
<dbReference type="SMART" id="SM00382">
    <property type="entry name" value="AAA"/>
    <property type="match status" value="1"/>
</dbReference>
<keyword evidence="4 6" id="KW-0067">ATP-binding</keyword>
<evidence type="ECO:0000259" key="5">
    <source>
        <dbReference type="PROSITE" id="PS50893"/>
    </source>
</evidence>
<accession>A0ABW9F882</accession>
<reference evidence="6 7" key="1">
    <citation type="journal article" date="2024" name="Front. Microbiol.">
        <title>Pangenomic and biochemical analyses of Helcococcus ovis reveal widespread tetracycline resistance and a novel bacterial species, Helcococcus bovis.</title>
        <authorList>
            <person name="Cunha F."/>
            <person name="Zhai Y."/>
            <person name="Casaro S."/>
            <person name="Jones K.L."/>
            <person name="Hernandez M."/>
            <person name="Bisinotto R.S."/>
            <person name="Kariyawasam S."/>
            <person name="Brown M.B."/>
            <person name="Phillips A."/>
            <person name="Jeong K.C."/>
            <person name="Galvao K.N."/>
        </authorList>
    </citation>
    <scope>NUCLEOTIDE SEQUENCE [LARGE SCALE GENOMIC DNA]</scope>
    <source>
        <strain evidence="6 7">KG197</strain>
    </source>
</reference>
<comment type="caution">
    <text evidence="6">The sequence shown here is derived from an EMBL/GenBank/DDBJ whole genome shotgun (WGS) entry which is preliminary data.</text>
</comment>
<keyword evidence="3" id="KW-0547">Nucleotide-binding</keyword>
<evidence type="ECO:0000256" key="1">
    <source>
        <dbReference type="ARBA" id="ARBA00005417"/>
    </source>
</evidence>
<keyword evidence="7" id="KW-1185">Reference proteome</keyword>
<dbReference type="Pfam" id="PF00005">
    <property type="entry name" value="ABC_tran"/>
    <property type="match status" value="1"/>
</dbReference>
<dbReference type="InterPro" id="IPR003439">
    <property type="entry name" value="ABC_transporter-like_ATP-bd"/>
</dbReference>
<organism evidence="6 7">
    <name type="scientific">Helcococcus bovis</name>
    <dbReference type="NCBI Taxonomy" id="3153252"/>
    <lineage>
        <taxon>Bacteria</taxon>
        <taxon>Bacillati</taxon>
        <taxon>Bacillota</taxon>
        <taxon>Tissierellia</taxon>
        <taxon>Tissierellales</taxon>
        <taxon>Peptoniphilaceae</taxon>
        <taxon>Helcococcus</taxon>
    </lineage>
</organism>
<evidence type="ECO:0000313" key="7">
    <source>
        <dbReference type="Proteomes" id="UP001629536"/>
    </source>
</evidence>
<dbReference type="InterPro" id="IPR003593">
    <property type="entry name" value="AAA+_ATPase"/>
</dbReference>
<keyword evidence="2" id="KW-0813">Transport</keyword>